<keyword evidence="1" id="KW-0479">Metal-binding</keyword>
<evidence type="ECO:0000256" key="1">
    <source>
        <dbReference type="ARBA" id="ARBA00022723"/>
    </source>
</evidence>
<evidence type="ECO:0000313" key="6">
    <source>
        <dbReference type="EMBL" id="NEV61894.1"/>
    </source>
</evidence>
<gene>
    <name evidence="6" type="ORF">G3446_08315</name>
</gene>
<dbReference type="AlphaFoldDB" id="A0A6M0JXW6"/>
<evidence type="ECO:0000256" key="4">
    <source>
        <dbReference type="ARBA" id="ARBA00025742"/>
    </source>
</evidence>
<dbReference type="InterPro" id="IPR050884">
    <property type="entry name" value="CNP_phosphodiesterase-III"/>
</dbReference>
<dbReference type="GO" id="GO:0016787">
    <property type="term" value="F:hydrolase activity"/>
    <property type="evidence" value="ECO:0007669"/>
    <property type="project" value="UniProtKB-KW"/>
</dbReference>
<dbReference type="PANTHER" id="PTHR42988">
    <property type="entry name" value="PHOSPHOHYDROLASE"/>
    <property type="match status" value="1"/>
</dbReference>
<reference evidence="6 7" key="1">
    <citation type="submission" date="2020-02" db="EMBL/GenBank/DDBJ databases">
        <title>Genome sequences of Thiorhodococcus mannitoliphagus and Thiorhodococcus minor, purple sulfur photosynthetic bacteria in the gammaproteobacterial family, Chromatiaceae.</title>
        <authorList>
            <person name="Aviles F.A."/>
            <person name="Meyer T.E."/>
            <person name="Kyndt J.A."/>
        </authorList>
    </citation>
    <scope>NUCLEOTIDE SEQUENCE [LARGE SCALE GENOMIC DNA]</scope>
    <source>
        <strain evidence="6 7">DSM 11518</strain>
    </source>
</reference>
<keyword evidence="2" id="KW-0378">Hydrolase</keyword>
<dbReference type="Proteomes" id="UP000483379">
    <property type="component" value="Unassembled WGS sequence"/>
</dbReference>
<comment type="caution">
    <text evidence="6">The sequence shown here is derived from an EMBL/GenBank/DDBJ whole genome shotgun (WGS) entry which is preliminary data.</text>
</comment>
<dbReference type="EMBL" id="JAAIJQ010000018">
    <property type="protein sequence ID" value="NEV61894.1"/>
    <property type="molecule type" value="Genomic_DNA"/>
</dbReference>
<dbReference type="SUPFAM" id="SSF56300">
    <property type="entry name" value="Metallo-dependent phosphatases"/>
    <property type="match status" value="1"/>
</dbReference>
<dbReference type="GO" id="GO:0046872">
    <property type="term" value="F:metal ion binding"/>
    <property type="evidence" value="ECO:0007669"/>
    <property type="project" value="UniProtKB-KW"/>
</dbReference>
<evidence type="ECO:0000256" key="2">
    <source>
        <dbReference type="ARBA" id="ARBA00022801"/>
    </source>
</evidence>
<keyword evidence="7" id="KW-1185">Reference proteome</keyword>
<evidence type="ECO:0000256" key="3">
    <source>
        <dbReference type="ARBA" id="ARBA00023004"/>
    </source>
</evidence>
<keyword evidence="3" id="KW-0408">Iron</keyword>
<organism evidence="6 7">
    <name type="scientific">Thiorhodococcus minor</name>
    <dbReference type="NCBI Taxonomy" id="57489"/>
    <lineage>
        <taxon>Bacteria</taxon>
        <taxon>Pseudomonadati</taxon>
        <taxon>Pseudomonadota</taxon>
        <taxon>Gammaproteobacteria</taxon>
        <taxon>Chromatiales</taxon>
        <taxon>Chromatiaceae</taxon>
        <taxon>Thiorhodococcus</taxon>
    </lineage>
</organism>
<dbReference type="PANTHER" id="PTHR42988:SF2">
    <property type="entry name" value="CYCLIC NUCLEOTIDE PHOSPHODIESTERASE CBUA0032-RELATED"/>
    <property type="match status" value="1"/>
</dbReference>
<dbReference type="Gene3D" id="3.60.21.10">
    <property type="match status" value="1"/>
</dbReference>
<feature type="domain" description="Calcineurin-like phosphoesterase" evidence="5">
    <location>
        <begin position="1"/>
        <end position="192"/>
    </location>
</feature>
<accession>A0A6M0JXW6</accession>
<evidence type="ECO:0000259" key="5">
    <source>
        <dbReference type="Pfam" id="PF00149"/>
    </source>
</evidence>
<protein>
    <submittedName>
        <fullName evidence="6">Metallophosphoesterase</fullName>
    </submittedName>
</protein>
<dbReference type="InterPro" id="IPR004843">
    <property type="entry name" value="Calcineurin-like_PHP"/>
</dbReference>
<comment type="similarity">
    <text evidence="4">Belongs to the cyclic nucleotide phosphodiesterase class-III family.</text>
</comment>
<name>A0A6M0JXW6_9GAMM</name>
<dbReference type="InterPro" id="IPR029052">
    <property type="entry name" value="Metallo-depent_PP-like"/>
</dbReference>
<dbReference type="Pfam" id="PF00149">
    <property type="entry name" value="Metallophos"/>
    <property type="match status" value="1"/>
</dbReference>
<proteinExistence type="inferred from homology"/>
<evidence type="ECO:0000313" key="7">
    <source>
        <dbReference type="Proteomes" id="UP000483379"/>
    </source>
</evidence>
<sequence length="262" mass="28517">MRIAHISDLHFGRHIPAVVAGLQEALVQMRPDLVALSGDLTQRAKPHELEAAAAFIASLPRPTLAVPGNHDLPGWEPLSRLTAPWRRWKAHLGLPLETAIRGPGYLAIGLKTARRWGLHLDWSRGRINATQLARAQRLASSASPGALRILVAHHPFMLGHAERHRGRVGHAGTALTAFADAGIDLLLGGHLHLGYAGIAGRIVVSQAGTATSSRYKGEPNTFNRIAASRTEIRVECMHWTGGRFAPKRVWGFRRGPLGWQMA</sequence>